<sequence length="904" mass="102379">MTCRTLLFSLFPSALHLRKIRSQYLQREIRTRRQRVDDSCGSTAAARLKTKNAYVVLSHMSDICCGLSLIESMVSCCLASVDLDYSSWFICWRSSKQLLPTQVLSSSPVNFSRQLIRPAIAFVSCNSSLNYSLLISLLGSLKMPNATDLITYIGVPLTVLGILPILLNIAKALWIWYRLLQSLPRLLRPFYHLIIDPANGNVTVVARPLVCDHSGLWKKVSVDTPLSFGRLEAFRHWCRRKYAALLHGQDVFEDIELQVIEDQPYELPLFPPSRSKKVSIKPRAIRLRSGKLLRLPWMDVASAIGFGLERTTHPEAMRFIVNSSLETKKPLPLPMKWSDFIWFSLAIGVNAMDSALISNMRTPELPMMNVRRDATMMMLSKCDHDLHANLNPDDTILELICSIRRALAWFEVMCFELGGQTYCRRLGNDTMPLSEPFLRHFKHEPQTFTDQLSAAATWISYNRLHLKSLEDMNASKNQHLENTPRDTREQGALFVSQRLLEIQERSLCFLQELDKHGRPNGHLLSLFYGHDVKAPDGQTFPGFVLANAFLVQLRSLFESSTYVRTSHAISGTLRKLAISVRSRDMDDTVTFFTRDFSMLFKTLKQKRSPDDSEMAKLVLYVMRNCREYELTLESFDPIHSMDASKLRGSGNGNTDGSNIAEVSQNAGTERDSNTGETKKTSKQSENDHHIAAKQVSGIEVQSVHSSVEVVTGRATDPSYSDIKETRQSGFAYTYNNTDEASNSTNERPNTSGNEASGPDDESLQRSTGGAGSERDESLRRSRETRESEIDTPYSGTNDASGIEVESIYSDTKQSEELQSENWLINLYAHIFLAFQEWEGFPRSEWQWSEEFASKKKQIDRALWGQNERLADLLDEAADIAKNGVFAAPCQESFHNYLTTKCLRQ</sequence>
<dbReference type="EMBL" id="JBBWUH010000002">
    <property type="protein sequence ID" value="KAK8174988.1"/>
    <property type="molecule type" value="Genomic_DNA"/>
</dbReference>
<feature type="compositionally biased region" description="Basic and acidic residues" evidence="1">
    <location>
        <begin position="668"/>
        <end position="686"/>
    </location>
</feature>
<organism evidence="3 4">
    <name type="scientific">Phyllosticta citrichinensis</name>
    <dbReference type="NCBI Taxonomy" id="1130410"/>
    <lineage>
        <taxon>Eukaryota</taxon>
        <taxon>Fungi</taxon>
        <taxon>Dikarya</taxon>
        <taxon>Ascomycota</taxon>
        <taxon>Pezizomycotina</taxon>
        <taxon>Dothideomycetes</taxon>
        <taxon>Dothideomycetes incertae sedis</taxon>
        <taxon>Botryosphaeriales</taxon>
        <taxon>Phyllostictaceae</taxon>
        <taxon>Phyllosticta</taxon>
    </lineage>
</organism>
<keyword evidence="2" id="KW-1133">Transmembrane helix</keyword>
<comment type="caution">
    <text evidence="3">The sequence shown here is derived from an EMBL/GenBank/DDBJ whole genome shotgun (WGS) entry which is preliminary data.</text>
</comment>
<reference evidence="3 4" key="1">
    <citation type="journal article" date="2022" name="G3 (Bethesda)">
        <title>Enemy or ally: a genomic approach to elucidate the lifestyle of Phyllosticta citrichinaensis.</title>
        <authorList>
            <person name="Buijs V.A."/>
            <person name="Groenewald J.Z."/>
            <person name="Haridas S."/>
            <person name="LaButti K.M."/>
            <person name="Lipzen A."/>
            <person name="Martin F.M."/>
            <person name="Barry K."/>
            <person name="Grigoriev I.V."/>
            <person name="Crous P.W."/>
            <person name="Seidl M.F."/>
        </authorList>
    </citation>
    <scope>NUCLEOTIDE SEQUENCE [LARGE SCALE GENOMIC DNA]</scope>
    <source>
        <strain evidence="3 4">CBS 129764</strain>
    </source>
</reference>
<dbReference type="Proteomes" id="UP001456524">
    <property type="component" value="Unassembled WGS sequence"/>
</dbReference>
<feature type="region of interest" description="Disordered" evidence="1">
    <location>
        <begin position="717"/>
        <end position="802"/>
    </location>
</feature>
<name>A0ABR1Y1X0_9PEZI</name>
<feature type="transmembrane region" description="Helical" evidence="2">
    <location>
        <begin position="149"/>
        <end position="177"/>
    </location>
</feature>
<feature type="compositionally biased region" description="Polar residues" evidence="1">
    <location>
        <begin position="652"/>
        <end position="667"/>
    </location>
</feature>
<accession>A0ABR1Y1X0</accession>
<evidence type="ECO:0000256" key="2">
    <source>
        <dbReference type="SAM" id="Phobius"/>
    </source>
</evidence>
<gene>
    <name evidence="3" type="ORF">IWX90DRAFT_496637</name>
</gene>
<keyword evidence="4" id="KW-1185">Reference proteome</keyword>
<keyword evidence="2" id="KW-0812">Transmembrane</keyword>
<feature type="compositionally biased region" description="Polar residues" evidence="1">
    <location>
        <begin position="727"/>
        <end position="754"/>
    </location>
</feature>
<feature type="compositionally biased region" description="Basic and acidic residues" evidence="1">
    <location>
        <begin position="772"/>
        <end position="788"/>
    </location>
</feature>
<keyword evidence="2" id="KW-0472">Membrane</keyword>
<feature type="region of interest" description="Disordered" evidence="1">
    <location>
        <begin position="646"/>
        <end position="686"/>
    </location>
</feature>
<evidence type="ECO:0000313" key="3">
    <source>
        <dbReference type="EMBL" id="KAK8174988.1"/>
    </source>
</evidence>
<evidence type="ECO:0000313" key="4">
    <source>
        <dbReference type="Proteomes" id="UP001456524"/>
    </source>
</evidence>
<feature type="transmembrane region" description="Helical" evidence="2">
    <location>
        <begin position="115"/>
        <end position="137"/>
    </location>
</feature>
<proteinExistence type="predicted"/>
<evidence type="ECO:0000256" key="1">
    <source>
        <dbReference type="SAM" id="MobiDB-lite"/>
    </source>
</evidence>
<protein>
    <submittedName>
        <fullName evidence="3">Uncharacterized protein</fullName>
    </submittedName>
</protein>